<feature type="domain" description="Protein kinase" evidence="2">
    <location>
        <begin position="29"/>
        <end position="266"/>
    </location>
</feature>
<keyword evidence="3" id="KW-0418">Kinase</keyword>
<organism evidence="3 4">
    <name type="scientific">Aquibacillus halophilus</name>
    <dbReference type="NCBI Taxonomy" id="930132"/>
    <lineage>
        <taxon>Bacteria</taxon>
        <taxon>Bacillati</taxon>
        <taxon>Bacillota</taxon>
        <taxon>Bacilli</taxon>
        <taxon>Bacillales</taxon>
        <taxon>Bacillaceae</taxon>
        <taxon>Aquibacillus</taxon>
    </lineage>
</organism>
<keyword evidence="3" id="KW-0808">Transferase</keyword>
<sequence>MRAFKMVGRIYRLLTDRRYKQGDLLVDKYQVELALGMGSYGMTYLCKNVENEQMCVIKQMTKSKKQTVMHEQYKHETQILAQLDHPNIPTFYERFVHGKYHFFSMEYIEGRNLEDVLFADKLTFTERESLILTRDLLTIVDYVHSMGMIHGDVRIPNVILQNNQTYIIDFGLAELFRQSTQINKDNLKEKLGLLREDYFDIGDLLLFLLYSNFDANVKKGRSWTEELTLHPRTTYCLKRLLSIGQPYSDTKAALSDVNHAIACLEE</sequence>
<proteinExistence type="predicted"/>
<dbReference type="Pfam" id="PF00069">
    <property type="entry name" value="Pkinase"/>
    <property type="match status" value="1"/>
</dbReference>
<evidence type="ECO:0000313" key="4">
    <source>
        <dbReference type="Proteomes" id="UP000799092"/>
    </source>
</evidence>
<keyword evidence="1" id="KW-0547">Nucleotide-binding</keyword>
<feature type="binding site" evidence="1">
    <location>
        <position position="58"/>
    </location>
    <ligand>
        <name>ATP</name>
        <dbReference type="ChEBI" id="CHEBI:30616"/>
    </ligand>
</feature>
<dbReference type="GO" id="GO:0005524">
    <property type="term" value="F:ATP binding"/>
    <property type="evidence" value="ECO:0007669"/>
    <property type="project" value="UniProtKB-UniRule"/>
</dbReference>
<dbReference type="OrthoDB" id="9788659at2"/>
<dbReference type="InterPro" id="IPR000719">
    <property type="entry name" value="Prot_kinase_dom"/>
</dbReference>
<dbReference type="Gene3D" id="1.10.510.10">
    <property type="entry name" value="Transferase(Phosphotransferase) domain 1"/>
    <property type="match status" value="1"/>
</dbReference>
<dbReference type="Proteomes" id="UP000799092">
    <property type="component" value="Unassembled WGS sequence"/>
</dbReference>
<evidence type="ECO:0000259" key="2">
    <source>
        <dbReference type="PROSITE" id="PS50011"/>
    </source>
</evidence>
<keyword evidence="4" id="KW-1185">Reference proteome</keyword>
<dbReference type="InterPro" id="IPR011009">
    <property type="entry name" value="Kinase-like_dom_sf"/>
</dbReference>
<keyword evidence="1" id="KW-0067">ATP-binding</keyword>
<accession>A0A6A8DIQ4</accession>
<dbReference type="GO" id="GO:0004672">
    <property type="term" value="F:protein kinase activity"/>
    <property type="evidence" value="ECO:0007669"/>
    <property type="project" value="InterPro"/>
</dbReference>
<dbReference type="PANTHER" id="PTHR24347">
    <property type="entry name" value="SERINE/THREONINE-PROTEIN KINASE"/>
    <property type="match status" value="1"/>
</dbReference>
<comment type="caution">
    <text evidence="3">The sequence shown here is derived from an EMBL/GenBank/DDBJ whole genome shotgun (WGS) entry which is preliminary data.</text>
</comment>
<dbReference type="EMBL" id="WJNG01000001">
    <property type="protein sequence ID" value="MRH41182.1"/>
    <property type="molecule type" value="Genomic_DNA"/>
</dbReference>
<name>A0A6A8DIQ4_9BACI</name>
<reference evidence="3" key="1">
    <citation type="submission" date="2019-11" db="EMBL/GenBank/DDBJ databases">
        <authorList>
            <person name="Li J."/>
        </authorList>
    </citation>
    <scope>NUCLEOTIDE SEQUENCE</scope>
    <source>
        <strain evidence="3">B6B</strain>
    </source>
</reference>
<dbReference type="RefSeq" id="WP_153734847.1">
    <property type="nucleotide sequence ID" value="NZ_WJNG01000001.1"/>
</dbReference>
<protein>
    <submittedName>
        <fullName evidence="3">Protein kinase</fullName>
    </submittedName>
</protein>
<gene>
    <name evidence="3" type="ORF">GH741_00650</name>
</gene>
<dbReference type="InterPro" id="IPR017441">
    <property type="entry name" value="Protein_kinase_ATP_BS"/>
</dbReference>
<dbReference type="PROSITE" id="PS50011">
    <property type="entry name" value="PROTEIN_KINASE_DOM"/>
    <property type="match status" value="1"/>
</dbReference>
<dbReference type="SUPFAM" id="SSF56112">
    <property type="entry name" value="Protein kinase-like (PK-like)"/>
    <property type="match status" value="1"/>
</dbReference>
<dbReference type="AlphaFoldDB" id="A0A6A8DIQ4"/>
<dbReference type="PROSITE" id="PS00107">
    <property type="entry name" value="PROTEIN_KINASE_ATP"/>
    <property type="match status" value="1"/>
</dbReference>
<evidence type="ECO:0000256" key="1">
    <source>
        <dbReference type="PROSITE-ProRule" id="PRU10141"/>
    </source>
</evidence>
<evidence type="ECO:0000313" key="3">
    <source>
        <dbReference type="EMBL" id="MRH41182.1"/>
    </source>
</evidence>